<dbReference type="InterPro" id="IPR036390">
    <property type="entry name" value="WH_DNA-bd_sf"/>
</dbReference>
<dbReference type="Pfam" id="PF00392">
    <property type="entry name" value="GntR"/>
    <property type="match status" value="1"/>
</dbReference>
<keyword evidence="2" id="KW-0238">DNA-binding</keyword>
<dbReference type="Gene3D" id="1.10.10.10">
    <property type="entry name" value="Winged helix-like DNA-binding domain superfamily/Winged helix DNA-binding domain"/>
    <property type="match status" value="1"/>
</dbReference>
<comment type="caution">
    <text evidence="5">The sequence shown here is derived from an EMBL/GenBank/DDBJ whole genome shotgun (WGS) entry which is preliminary data.</text>
</comment>
<keyword evidence="3" id="KW-0804">Transcription</keyword>
<evidence type="ECO:0000256" key="3">
    <source>
        <dbReference type="ARBA" id="ARBA00023163"/>
    </source>
</evidence>
<keyword evidence="6" id="KW-1185">Reference proteome</keyword>
<evidence type="ECO:0000256" key="2">
    <source>
        <dbReference type="ARBA" id="ARBA00023125"/>
    </source>
</evidence>
<dbReference type="PANTHER" id="PTHR44846:SF17">
    <property type="entry name" value="GNTR-FAMILY TRANSCRIPTIONAL REGULATOR"/>
    <property type="match status" value="1"/>
</dbReference>
<dbReference type="PANTHER" id="PTHR44846">
    <property type="entry name" value="MANNOSYL-D-GLYCERATE TRANSPORT/METABOLISM SYSTEM REPRESSOR MNGR-RELATED"/>
    <property type="match status" value="1"/>
</dbReference>
<proteinExistence type="predicted"/>
<dbReference type="InterPro" id="IPR036388">
    <property type="entry name" value="WH-like_DNA-bd_sf"/>
</dbReference>
<organism evidence="5 6">
    <name type="scientific">Salipiger mangrovisoli</name>
    <dbReference type="NCBI Taxonomy" id="2865933"/>
    <lineage>
        <taxon>Bacteria</taxon>
        <taxon>Pseudomonadati</taxon>
        <taxon>Pseudomonadota</taxon>
        <taxon>Alphaproteobacteria</taxon>
        <taxon>Rhodobacterales</taxon>
        <taxon>Roseobacteraceae</taxon>
        <taxon>Salipiger</taxon>
    </lineage>
</organism>
<dbReference type="Proteomes" id="UP000607796">
    <property type="component" value="Unassembled WGS sequence"/>
</dbReference>
<dbReference type="EMBL" id="JADFFK010000020">
    <property type="protein sequence ID" value="MBE9639625.1"/>
    <property type="molecule type" value="Genomic_DNA"/>
</dbReference>
<dbReference type="SMART" id="SM00345">
    <property type="entry name" value="HTH_GNTR"/>
    <property type="match status" value="1"/>
</dbReference>
<gene>
    <name evidence="5" type="ORF">IQ782_22465</name>
</gene>
<dbReference type="InterPro" id="IPR050679">
    <property type="entry name" value="Bact_HTH_transcr_reg"/>
</dbReference>
<evidence type="ECO:0000256" key="1">
    <source>
        <dbReference type="ARBA" id="ARBA00023015"/>
    </source>
</evidence>
<dbReference type="PRINTS" id="PR00035">
    <property type="entry name" value="HTHGNTR"/>
</dbReference>
<evidence type="ECO:0000313" key="6">
    <source>
        <dbReference type="Proteomes" id="UP000607796"/>
    </source>
</evidence>
<dbReference type="PROSITE" id="PS50949">
    <property type="entry name" value="HTH_GNTR"/>
    <property type="match status" value="1"/>
</dbReference>
<keyword evidence="1" id="KW-0805">Transcription regulation</keyword>
<dbReference type="SUPFAM" id="SSF46785">
    <property type="entry name" value="Winged helix' DNA-binding domain"/>
    <property type="match status" value="1"/>
</dbReference>
<evidence type="ECO:0000313" key="5">
    <source>
        <dbReference type="EMBL" id="MBE9639625.1"/>
    </source>
</evidence>
<feature type="domain" description="HTH gntR-type" evidence="4">
    <location>
        <begin position="4"/>
        <end position="72"/>
    </location>
</feature>
<sequence length="244" mass="26942">MRAPSVRQKIYEHFAMALQTGTIAPGAQLPTEAEIAKDFDVSRSTVQNVMSRLMQEGLVRRQAGRGTFACRRDDDMQIRVGLDIHNIQSFEDEVALAGETVSFRLLSFAPSPLPVRAARKLDLEPGLEVFCLRRLRFVAGKCIGSETRWFHPDLAMSMTAQALATEGVHALIKDRLGLEIGRIDAALRAVVATSQEARELGIEEGAPLLMRAHVLLTPDDGKILYGEALYVEPFAFRYSAGFQA</sequence>
<accession>A0ABR9X7P5</accession>
<dbReference type="CDD" id="cd07377">
    <property type="entry name" value="WHTH_GntR"/>
    <property type="match status" value="1"/>
</dbReference>
<dbReference type="InterPro" id="IPR000524">
    <property type="entry name" value="Tscrpt_reg_HTH_GntR"/>
</dbReference>
<protein>
    <submittedName>
        <fullName evidence="5">GntR family transcriptional regulator</fullName>
    </submittedName>
</protein>
<name>A0ABR9X7P5_9RHOB</name>
<dbReference type="SUPFAM" id="SSF64288">
    <property type="entry name" value="Chorismate lyase-like"/>
    <property type="match status" value="1"/>
</dbReference>
<reference evidence="5 6" key="1">
    <citation type="journal article" date="2021" name="Int. J. Syst. Evol. Microbiol.">
        <title>Salipiger mangrovisoli sp. nov., isolated from mangrove soil and the proposal for the reclassification of Paraphaeobacter pallidus as Salipiger pallidus comb. nov.</title>
        <authorList>
            <person name="Du J."/>
            <person name="Liu Y."/>
            <person name="Pei T."/>
            <person name="Deng M.R."/>
            <person name="Zhu H."/>
        </authorList>
    </citation>
    <scope>NUCLEOTIDE SEQUENCE [LARGE SCALE GENOMIC DNA]</scope>
    <source>
        <strain evidence="5 6">6D45A</strain>
    </source>
</reference>
<dbReference type="Pfam" id="PF07702">
    <property type="entry name" value="UTRA"/>
    <property type="match status" value="1"/>
</dbReference>
<dbReference type="InterPro" id="IPR028978">
    <property type="entry name" value="Chorismate_lyase_/UTRA_dom_sf"/>
</dbReference>
<dbReference type="Gene3D" id="3.40.1410.10">
    <property type="entry name" value="Chorismate lyase-like"/>
    <property type="match status" value="1"/>
</dbReference>
<dbReference type="SMART" id="SM00866">
    <property type="entry name" value="UTRA"/>
    <property type="match status" value="1"/>
</dbReference>
<evidence type="ECO:0000259" key="4">
    <source>
        <dbReference type="PROSITE" id="PS50949"/>
    </source>
</evidence>
<dbReference type="RefSeq" id="WP_194136905.1">
    <property type="nucleotide sequence ID" value="NZ_JADFFK010000020.1"/>
</dbReference>
<dbReference type="InterPro" id="IPR011663">
    <property type="entry name" value="UTRA"/>
</dbReference>